<name>M7YIH3_TRIUA</name>
<dbReference type="PANTHER" id="PTHR33450">
    <property type="entry name" value="EMB|CAB67623.1-RELATED"/>
    <property type="match status" value="1"/>
</dbReference>
<organism evidence="1">
    <name type="scientific">Triticum urartu</name>
    <name type="common">Red wild einkorn</name>
    <name type="synonym">Crithodium urartu</name>
    <dbReference type="NCBI Taxonomy" id="4572"/>
    <lineage>
        <taxon>Eukaryota</taxon>
        <taxon>Viridiplantae</taxon>
        <taxon>Streptophyta</taxon>
        <taxon>Embryophyta</taxon>
        <taxon>Tracheophyta</taxon>
        <taxon>Spermatophyta</taxon>
        <taxon>Magnoliopsida</taxon>
        <taxon>Liliopsida</taxon>
        <taxon>Poales</taxon>
        <taxon>Poaceae</taxon>
        <taxon>BOP clade</taxon>
        <taxon>Pooideae</taxon>
        <taxon>Triticodae</taxon>
        <taxon>Triticeae</taxon>
        <taxon>Triticinae</taxon>
        <taxon>Triticum</taxon>
    </lineage>
</organism>
<protein>
    <submittedName>
        <fullName evidence="1">Uncharacterized protein</fullName>
    </submittedName>
</protein>
<dbReference type="AlphaFoldDB" id="M7YIH3"/>
<accession>M7YIH3</accession>
<reference evidence="1" key="1">
    <citation type="journal article" date="2013" name="Nature">
        <title>Draft genome of the wheat A-genome progenitor Triticum urartu.</title>
        <authorList>
            <person name="Ling H.Q."/>
            <person name="Zhao S."/>
            <person name="Liu D."/>
            <person name="Wang J."/>
            <person name="Sun H."/>
            <person name="Zhang C."/>
            <person name="Fan H."/>
            <person name="Li D."/>
            <person name="Dong L."/>
            <person name="Tao Y."/>
            <person name="Gao C."/>
            <person name="Wu H."/>
            <person name="Li Y."/>
            <person name="Cui Y."/>
            <person name="Guo X."/>
            <person name="Zheng S."/>
            <person name="Wang B."/>
            <person name="Yu K."/>
            <person name="Liang Q."/>
            <person name="Yang W."/>
            <person name="Lou X."/>
            <person name="Chen J."/>
            <person name="Feng M."/>
            <person name="Jian J."/>
            <person name="Zhang X."/>
            <person name="Luo G."/>
            <person name="Jiang Y."/>
            <person name="Liu J."/>
            <person name="Wang Z."/>
            <person name="Sha Y."/>
            <person name="Zhang B."/>
            <person name="Wu H."/>
            <person name="Tang D."/>
            <person name="Shen Q."/>
            <person name="Xue P."/>
            <person name="Zou S."/>
            <person name="Wang X."/>
            <person name="Liu X."/>
            <person name="Wang F."/>
            <person name="Yang Y."/>
            <person name="An X."/>
            <person name="Dong Z."/>
            <person name="Zhang K."/>
            <person name="Zhang X."/>
            <person name="Luo M.C."/>
            <person name="Dvorak J."/>
            <person name="Tong Y."/>
            <person name="Wang J."/>
            <person name="Yang H."/>
            <person name="Li Z."/>
            <person name="Wang D."/>
            <person name="Zhang A."/>
            <person name="Wang J."/>
        </authorList>
    </citation>
    <scope>NUCLEOTIDE SEQUENCE</scope>
</reference>
<dbReference type="EMBL" id="KD272949">
    <property type="protein sequence ID" value="EMS46591.1"/>
    <property type="molecule type" value="Genomic_DNA"/>
</dbReference>
<dbReference type="PANTHER" id="PTHR33450:SF6">
    <property type="entry name" value="OS09G0511200 PROTEIN"/>
    <property type="match status" value="1"/>
</dbReference>
<evidence type="ECO:0000313" key="1">
    <source>
        <dbReference type="EMBL" id="EMS46591.1"/>
    </source>
</evidence>
<sequence length="284" mass="32213">MDYHKTLVRKVERQTCHGMVDDLCHHLALFDQEDGVGGCPNWTLHPIFSDDDNCYYNDEYKDDDGVEASVMDAMRSNQEAEELAFNMDDDIDQAAEMFIRRFRIHNLLAALHKHLISELSATKMKIGKTTEILKKAAAVCKSKTARLLILTSLQRRWMISGPMVSKKIHALTLADRQRVDYRKAFAHGTIEKRLVIVQGGDFAANQSHQLEMLAQDDGHGGCQADWSLHPLFNDDHVNCCYSGDDDDADVPLDVCDQDDDDELLVLDMIRSKREAEGLEFNGRD</sequence>
<proteinExistence type="predicted"/>
<gene>
    <name evidence="1" type="ORF">TRIUR3_00847</name>
</gene>